<feature type="region of interest" description="Disordered" evidence="1">
    <location>
        <begin position="1"/>
        <end position="54"/>
    </location>
</feature>
<sequence length="87" mass="9795">MMQVGSRNHQGEKRRREEQRLKKTLMRLPETVLAEGSGAEKGNSSLPETALAGARTATAEEYWWAWQQKQRGTTTKEEETTIGSMTA</sequence>
<dbReference type="AlphaFoldDB" id="S8E3F5"/>
<reference evidence="2 3" key="1">
    <citation type="journal article" date="2013" name="BMC Genomics">
        <title>The miniature genome of a carnivorous plant Genlisea aurea contains a low number of genes and short non-coding sequences.</title>
        <authorList>
            <person name="Leushkin E.V."/>
            <person name="Sutormin R.A."/>
            <person name="Nabieva E.R."/>
            <person name="Penin A.A."/>
            <person name="Kondrashov A.S."/>
            <person name="Logacheva M.D."/>
        </authorList>
    </citation>
    <scope>NUCLEOTIDE SEQUENCE [LARGE SCALE GENOMIC DNA]</scope>
</reference>
<comment type="caution">
    <text evidence="2">The sequence shown here is derived from an EMBL/GenBank/DDBJ whole genome shotgun (WGS) entry which is preliminary data.</text>
</comment>
<dbReference type="Proteomes" id="UP000015453">
    <property type="component" value="Unassembled WGS sequence"/>
</dbReference>
<organism evidence="2 3">
    <name type="scientific">Genlisea aurea</name>
    <dbReference type="NCBI Taxonomy" id="192259"/>
    <lineage>
        <taxon>Eukaryota</taxon>
        <taxon>Viridiplantae</taxon>
        <taxon>Streptophyta</taxon>
        <taxon>Embryophyta</taxon>
        <taxon>Tracheophyta</taxon>
        <taxon>Spermatophyta</taxon>
        <taxon>Magnoliopsida</taxon>
        <taxon>eudicotyledons</taxon>
        <taxon>Gunneridae</taxon>
        <taxon>Pentapetalae</taxon>
        <taxon>asterids</taxon>
        <taxon>lamiids</taxon>
        <taxon>Lamiales</taxon>
        <taxon>Lentibulariaceae</taxon>
        <taxon>Genlisea</taxon>
    </lineage>
</organism>
<accession>S8E3F5</accession>
<protein>
    <submittedName>
        <fullName evidence="2">Uncharacterized protein</fullName>
    </submittedName>
</protein>
<proteinExistence type="predicted"/>
<evidence type="ECO:0000313" key="3">
    <source>
        <dbReference type="Proteomes" id="UP000015453"/>
    </source>
</evidence>
<dbReference type="EMBL" id="AUSU01001768">
    <property type="protein sequence ID" value="EPS70233.1"/>
    <property type="molecule type" value="Genomic_DNA"/>
</dbReference>
<keyword evidence="3" id="KW-1185">Reference proteome</keyword>
<evidence type="ECO:0000256" key="1">
    <source>
        <dbReference type="SAM" id="MobiDB-lite"/>
    </source>
</evidence>
<gene>
    <name evidence="2" type="ORF">M569_04527</name>
</gene>
<feature type="compositionally biased region" description="Basic and acidic residues" evidence="1">
    <location>
        <begin position="9"/>
        <end position="21"/>
    </location>
</feature>
<evidence type="ECO:0000313" key="2">
    <source>
        <dbReference type="EMBL" id="EPS70233.1"/>
    </source>
</evidence>
<name>S8E3F5_9LAMI</name>